<dbReference type="EMBL" id="JAZAVK010000085">
    <property type="protein sequence ID" value="KAK7425231.1"/>
    <property type="molecule type" value="Genomic_DNA"/>
</dbReference>
<reference evidence="1 2" key="1">
    <citation type="journal article" date="2025" name="Microbiol. Resour. Announc.">
        <title>Draft genome sequences for Neonectria magnoliae and Neonectria punicea, canker pathogens of Liriodendron tulipifera and Acer saccharum in West Virginia.</title>
        <authorList>
            <person name="Petronek H.M."/>
            <person name="Kasson M.T."/>
            <person name="Metheny A.M."/>
            <person name="Stauder C.M."/>
            <person name="Lovett B."/>
            <person name="Lynch S.C."/>
            <person name="Garnas J.R."/>
            <person name="Kasson L.R."/>
            <person name="Stajich J.E."/>
        </authorList>
    </citation>
    <scope>NUCLEOTIDE SEQUENCE [LARGE SCALE GENOMIC DNA]</scope>
    <source>
        <strain evidence="1 2">NRRL 64651</strain>
    </source>
</reference>
<name>A0ABR1HW28_9HYPO</name>
<dbReference type="Proteomes" id="UP001498421">
    <property type="component" value="Unassembled WGS sequence"/>
</dbReference>
<keyword evidence="2" id="KW-1185">Reference proteome</keyword>
<sequence>MAARIEVVHAYRHLYRNLLKAVQYAFPARIIARNQLRTAFREPGAVMDGEGIRRTIWFLQCAARERGMEHTILKNLLKVQQRRGYLKKGWRRSLHDSKVENPIDHEMRTRYWHYDMTIAMLNKTMGLCLR</sequence>
<comment type="caution">
    <text evidence="1">The sequence shown here is derived from an EMBL/GenBank/DDBJ whole genome shotgun (WGS) entry which is preliminary data.</text>
</comment>
<evidence type="ECO:0000313" key="1">
    <source>
        <dbReference type="EMBL" id="KAK7425231.1"/>
    </source>
</evidence>
<evidence type="ECO:0000313" key="2">
    <source>
        <dbReference type="Proteomes" id="UP001498421"/>
    </source>
</evidence>
<evidence type="ECO:0008006" key="3">
    <source>
        <dbReference type="Google" id="ProtNLM"/>
    </source>
</evidence>
<accession>A0ABR1HW28</accession>
<protein>
    <recommendedName>
        <fullName evidence="3">DUF1763-domain-containing protein</fullName>
    </recommendedName>
</protein>
<gene>
    <name evidence="1" type="ORF">QQZ08_008251</name>
</gene>
<organism evidence="1 2">
    <name type="scientific">Neonectria magnoliae</name>
    <dbReference type="NCBI Taxonomy" id="2732573"/>
    <lineage>
        <taxon>Eukaryota</taxon>
        <taxon>Fungi</taxon>
        <taxon>Dikarya</taxon>
        <taxon>Ascomycota</taxon>
        <taxon>Pezizomycotina</taxon>
        <taxon>Sordariomycetes</taxon>
        <taxon>Hypocreomycetidae</taxon>
        <taxon>Hypocreales</taxon>
        <taxon>Nectriaceae</taxon>
        <taxon>Neonectria</taxon>
    </lineage>
</organism>
<proteinExistence type="predicted"/>